<evidence type="ECO:0000259" key="3">
    <source>
        <dbReference type="SMART" id="SM00062"/>
    </source>
</evidence>
<dbReference type="Gene3D" id="3.40.190.10">
    <property type="entry name" value="Periplasmic binding protein-like II"/>
    <property type="match status" value="2"/>
</dbReference>
<dbReference type="InterPro" id="IPR001638">
    <property type="entry name" value="Solute-binding_3/MltF_N"/>
</dbReference>
<dbReference type="SUPFAM" id="SSF53850">
    <property type="entry name" value="Periplasmic binding protein-like II"/>
    <property type="match status" value="1"/>
</dbReference>
<proteinExistence type="predicted"/>
<feature type="domain" description="Solute-binding protein family 3/N-terminal" evidence="3">
    <location>
        <begin position="40"/>
        <end position="269"/>
    </location>
</feature>
<dbReference type="Proteomes" id="UP000051790">
    <property type="component" value="Unassembled WGS sequence"/>
</dbReference>
<evidence type="ECO:0000313" key="4">
    <source>
        <dbReference type="EMBL" id="KRL43864.1"/>
    </source>
</evidence>
<dbReference type="AlphaFoldDB" id="A0A0R1QSA5"/>
<name>A0A0R1QSA5_9LACO</name>
<organism evidence="4 5">
    <name type="scientific">Lacticaseibacillus manihotivorans DSM 13343 = JCM 12514</name>
    <dbReference type="NCBI Taxonomy" id="1423769"/>
    <lineage>
        <taxon>Bacteria</taxon>
        <taxon>Bacillati</taxon>
        <taxon>Bacillota</taxon>
        <taxon>Bacilli</taxon>
        <taxon>Lactobacillales</taxon>
        <taxon>Lactobacillaceae</taxon>
        <taxon>Lacticaseibacillus</taxon>
    </lineage>
</organism>
<sequence>MKRWLKFLFVAAVAVIAVGASGCARRTASNSWPRIKQDKKVVIGLDDSFVPMGFREKNGQLKGFDIDLAKAVFKLYGIKCDFQPIEWSMKETELKNQTIDLIWNGYSATPERAKKVAFSDDYLVNHQLLVTKTKYNVNSYADMKGKSLGVQTGSSGAAALDANPKALKQYIKGQDPVLYDTFTNAFLDLNAGRIQGIFMDEVYARYYVAHQPDPSSYKILPSKGFDSEAFAVGMRKSDTELQSKINQGFKTLEKNGTMAKLKQKWFGTDAN</sequence>
<dbReference type="PANTHER" id="PTHR35936:SF34">
    <property type="entry name" value="ABC TRANSPORTER EXTRACELLULAR-BINDING PROTEIN YCKB-RELATED"/>
    <property type="match status" value="1"/>
</dbReference>
<protein>
    <submittedName>
        <fullName evidence="4">Extracellular solute-binding protein family 3 protein</fullName>
    </submittedName>
</protein>
<dbReference type="CDD" id="cd00996">
    <property type="entry name" value="PBP2_AatB_like"/>
    <property type="match status" value="1"/>
</dbReference>
<dbReference type="PROSITE" id="PS51257">
    <property type="entry name" value="PROKAR_LIPOPROTEIN"/>
    <property type="match status" value="1"/>
</dbReference>
<evidence type="ECO:0000313" key="5">
    <source>
        <dbReference type="Proteomes" id="UP000051790"/>
    </source>
</evidence>
<reference evidence="4 5" key="1">
    <citation type="journal article" date="2015" name="Genome Announc.">
        <title>Expanding the biotechnology potential of lactobacilli through comparative genomics of 213 strains and associated genera.</title>
        <authorList>
            <person name="Sun Z."/>
            <person name="Harris H.M."/>
            <person name="McCann A."/>
            <person name="Guo C."/>
            <person name="Argimon S."/>
            <person name="Zhang W."/>
            <person name="Yang X."/>
            <person name="Jeffery I.B."/>
            <person name="Cooney J.C."/>
            <person name="Kagawa T.F."/>
            <person name="Liu W."/>
            <person name="Song Y."/>
            <person name="Salvetti E."/>
            <person name="Wrobel A."/>
            <person name="Rasinkangas P."/>
            <person name="Parkhill J."/>
            <person name="Rea M.C."/>
            <person name="O'Sullivan O."/>
            <person name="Ritari J."/>
            <person name="Douillard F.P."/>
            <person name="Paul Ross R."/>
            <person name="Yang R."/>
            <person name="Briner A.E."/>
            <person name="Felis G.E."/>
            <person name="de Vos W.M."/>
            <person name="Barrangou R."/>
            <person name="Klaenhammer T.R."/>
            <person name="Caufield P.W."/>
            <person name="Cui Y."/>
            <person name="Zhang H."/>
            <person name="O'Toole P.W."/>
        </authorList>
    </citation>
    <scope>NUCLEOTIDE SEQUENCE [LARGE SCALE GENOMIC DNA]</scope>
    <source>
        <strain evidence="4 5">DSM 13343</strain>
    </source>
</reference>
<keyword evidence="1 2" id="KW-0732">Signal</keyword>
<dbReference type="SMART" id="SM00062">
    <property type="entry name" value="PBPb"/>
    <property type="match status" value="1"/>
</dbReference>
<comment type="caution">
    <text evidence="4">The sequence shown here is derived from an EMBL/GenBank/DDBJ whole genome shotgun (WGS) entry which is preliminary data.</text>
</comment>
<dbReference type="OrthoDB" id="9775197at2"/>
<accession>A0A0R1QSA5</accession>
<dbReference type="RefSeq" id="WP_056964185.1">
    <property type="nucleotide sequence ID" value="NZ_AZEU01000179.1"/>
</dbReference>
<dbReference type="PATRIC" id="fig|1423769.4.peg.1668"/>
<feature type="signal peptide" evidence="2">
    <location>
        <begin position="1"/>
        <end position="19"/>
    </location>
</feature>
<evidence type="ECO:0000256" key="2">
    <source>
        <dbReference type="SAM" id="SignalP"/>
    </source>
</evidence>
<dbReference type="EMBL" id="AZEU01000179">
    <property type="protein sequence ID" value="KRL43864.1"/>
    <property type="molecule type" value="Genomic_DNA"/>
</dbReference>
<evidence type="ECO:0000256" key="1">
    <source>
        <dbReference type="ARBA" id="ARBA00022729"/>
    </source>
</evidence>
<dbReference type="PANTHER" id="PTHR35936">
    <property type="entry name" value="MEMBRANE-BOUND LYTIC MUREIN TRANSGLYCOSYLASE F"/>
    <property type="match status" value="1"/>
</dbReference>
<feature type="chain" id="PRO_5038946763" evidence="2">
    <location>
        <begin position="20"/>
        <end position="271"/>
    </location>
</feature>
<keyword evidence="5" id="KW-1185">Reference proteome</keyword>
<dbReference type="Pfam" id="PF00497">
    <property type="entry name" value="SBP_bac_3"/>
    <property type="match status" value="1"/>
</dbReference>
<gene>
    <name evidence="4" type="ORF">FD01_GL001558</name>
</gene>